<accession>A0AAV4Y6Z1</accession>
<comment type="caution">
    <text evidence="2">The sequence shown here is derived from an EMBL/GenBank/DDBJ whole genome shotgun (WGS) entry which is preliminary data.</text>
</comment>
<dbReference type="Proteomes" id="UP001054945">
    <property type="component" value="Unassembled WGS sequence"/>
</dbReference>
<evidence type="ECO:0000256" key="1">
    <source>
        <dbReference type="SAM" id="SignalP"/>
    </source>
</evidence>
<dbReference type="AlphaFoldDB" id="A0AAV4Y6Z1"/>
<evidence type="ECO:0000313" key="2">
    <source>
        <dbReference type="EMBL" id="GIZ03042.1"/>
    </source>
</evidence>
<reference evidence="2 3" key="1">
    <citation type="submission" date="2021-06" db="EMBL/GenBank/DDBJ databases">
        <title>Caerostris extrusa draft genome.</title>
        <authorList>
            <person name="Kono N."/>
            <person name="Arakawa K."/>
        </authorList>
    </citation>
    <scope>NUCLEOTIDE SEQUENCE [LARGE SCALE GENOMIC DNA]</scope>
</reference>
<evidence type="ECO:0000313" key="3">
    <source>
        <dbReference type="Proteomes" id="UP001054945"/>
    </source>
</evidence>
<keyword evidence="3" id="KW-1185">Reference proteome</keyword>
<sequence length="246" mass="28083">MFPNKIFICFAFIIFPCCCDNTVDTSAARRNFIQKQAVDAYKTTCLRLQLLANWMSVLFKLMSAWTNTTTKNMIESTQLKIEKGTRSIPPLPERPAVDSSGSQCSLHSLQVALKTYIHFQAHLLQLKSILGKRLLNTGKAKLEDQSFSLQGRIGNLNALNKTAVEMFEKLKQISQTLISQENFSRFKEVQEGPNTSLAYFKKRKNKILNQMQEVTKHTQSLIQTQTLFQTADFFQNLGKSLDRIFT</sequence>
<organism evidence="2 3">
    <name type="scientific">Caerostris extrusa</name>
    <name type="common">Bark spider</name>
    <name type="synonym">Caerostris bankana</name>
    <dbReference type="NCBI Taxonomy" id="172846"/>
    <lineage>
        <taxon>Eukaryota</taxon>
        <taxon>Metazoa</taxon>
        <taxon>Ecdysozoa</taxon>
        <taxon>Arthropoda</taxon>
        <taxon>Chelicerata</taxon>
        <taxon>Arachnida</taxon>
        <taxon>Araneae</taxon>
        <taxon>Araneomorphae</taxon>
        <taxon>Entelegynae</taxon>
        <taxon>Araneoidea</taxon>
        <taxon>Araneidae</taxon>
        <taxon>Caerostris</taxon>
    </lineage>
</organism>
<feature type="chain" id="PRO_5043932578" evidence="1">
    <location>
        <begin position="20"/>
        <end position="246"/>
    </location>
</feature>
<feature type="signal peptide" evidence="1">
    <location>
        <begin position="1"/>
        <end position="19"/>
    </location>
</feature>
<gene>
    <name evidence="2" type="primary">AVEN_174218_1</name>
    <name evidence="2" type="ORF">CEXT_344071</name>
</gene>
<protein>
    <submittedName>
        <fullName evidence="2">Uncharacterized protein</fullName>
    </submittedName>
</protein>
<name>A0AAV4Y6Z1_CAEEX</name>
<keyword evidence="1" id="KW-0732">Signal</keyword>
<proteinExistence type="predicted"/>
<dbReference type="EMBL" id="BPLR01018896">
    <property type="protein sequence ID" value="GIZ03042.1"/>
    <property type="molecule type" value="Genomic_DNA"/>
</dbReference>